<evidence type="ECO:0000313" key="2">
    <source>
        <dbReference type="EMBL" id="WDD97244.1"/>
    </source>
</evidence>
<gene>
    <name evidence="2" type="ORF">SG35_018100</name>
</gene>
<name>A0AAE9YNB8_9GAMM</name>
<dbReference type="KEGG" id="tact:SG35_018100"/>
<proteinExistence type="predicted"/>
<organism evidence="2 3">
    <name type="scientific">Thalassomonas actiniarum</name>
    <dbReference type="NCBI Taxonomy" id="485447"/>
    <lineage>
        <taxon>Bacteria</taxon>
        <taxon>Pseudomonadati</taxon>
        <taxon>Pseudomonadota</taxon>
        <taxon>Gammaproteobacteria</taxon>
        <taxon>Alteromonadales</taxon>
        <taxon>Colwelliaceae</taxon>
        <taxon>Thalassomonas</taxon>
    </lineage>
</organism>
<reference evidence="2 3" key="2">
    <citation type="journal article" date="2022" name="Mar. Drugs">
        <title>Bioassay-Guided Fractionation Leads to the Detection of Cholic Acid Generated by the Rare Thalassomonas sp.</title>
        <authorList>
            <person name="Pheiffer F."/>
            <person name="Schneider Y.K."/>
            <person name="Hansen E.H."/>
            <person name="Andersen J.H."/>
            <person name="Isaksson J."/>
            <person name="Busche T."/>
            <person name="R C."/>
            <person name="Kalinowski J."/>
            <person name="Zyl L.V."/>
            <person name="Trindade M."/>
        </authorList>
    </citation>
    <scope>NUCLEOTIDE SEQUENCE [LARGE SCALE GENOMIC DNA]</scope>
    <source>
        <strain evidence="2 3">A5K-106</strain>
    </source>
</reference>
<dbReference type="EMBL" id="CP059735">
    <property type="protein sequence ID" value="WDD97244.1"/>
    <property type="molecule type" value="Genomic_DNA"/>
</dbReference>
<accession>A0AAE9YNB8</accession>
<feature type="domain" description="Toxin SymE-like" evidence="1">
    <location>
        <begin position="43"/>
        <end position="83"/>
    </location>
</feature>
<dbReference type="RefSeq" id="WP_044836041.1">
    <property type="nucleotide sequence ID" value="NZ_CP059735.1"/>
</dbReference>
<reference evidence="2 3" key="1">
    <citation type="journal article" date="2015" name="Genome Announc.">
        <title>Draft Genome Sequences of Marine Isolates of Thalassomonas viridans and Thalassomonas actiniarum.</title>
        <authorList>
            <person name="Olonade I."/>
            <person name="van Zyl L.J."/>
            <person name="Trindade M."/>
        </authorList>
    </citation>
    <scope>NUCLEOTIDE SEQUENCE [LARGE SCALE GENOMIC DNA]</scope>
    <source>
        <strain evidence="2 3">A5K-106</strain>
    </source>
</reference>
<dbReference type="AlphaFoldDB" id="A0AAE9YNB8"/>
<dbReference type="Pfam" id="PF08845">
    <property type="entry name" value="SymE_toxin"/>
    <property type="match status" value="1"/>
</dbReference>
<dbReference type="GO" id="GO:0005737">
    <property type="term" value="C:cytoplasm"/>
    <property type="evidence" value="ECO:0007669"/>
    <property type="project" value="InterPro"/>
</dbReference>
<dbReference type="InterPro" id="IPR014944">
    <property type="entry name" value="Toxin_SymE-like"/>
</dbReference>
<evidence type="ECO:0000313" key="3">
    <source>
        <dbReference type="Proteomes" id="UP000032568"/>
    </source>
</evidence>
<dbReference type="GO" id="GO:0003723">
    <property type="term" value="F:RNA binding"/>
    <property type="evidence" value="ECO:0007669"/>
    <property type="project" value="InterPro"/>
</dbReference>
<evidence type="ECO:0000259" key="1">
    <source>
        <dbReference type="Pfam" id="PF08845"/>
    </source>
</evidence>
<dbReference type="GO" id="GO:0016788">
    <property type="term" value="F:hydrolase activity, acting on ester bonds"/>
    <property type="evidence" value="ECO:0007669"/>
    <property type="project" value="InterPro"/>
</dbReference>
<dbReference type="Proteomes" id="UP000032568">
    <property type="component" value="Chromosome"/>
</dbReference>
<dbReference type="GO" id="GO:0016070">
    <property type="term" value="P:RNA metabolic process"/>
    <property type="evidence" value="ECO:0007669"/>
    <property type="project" value="InterPro"/>
</dbReference>
<protein>
    <submittedName>
        <fullName evidence="2">Type I addiction module toxin, SymE family</fullName>
    </submittedName>
</protein>
<keyword evidence="3" id="KW-1185">Reference proteome</keyword>
<sequence length="94" mass="10437">MAKYHHTPEPVSAKVKYPIYRQLTVQETVCTTASKTRGIGINYVPVKLEPCVVLRGKWLHLAGFPVGQKLSIVVNQAELVITPKQTEPNPSVEN</sequence>